<gene>
    <name evidence="1" type="ORF">COX77_02565</name>
</gene>
<reference evidence="2" key="1">
    <citation type="submission" date="2017-09" db="EMBL/GenBank/DDBJ databases">
        <title>Depth-based differentiation of microbial function through sediment-hosted aquifers and enrichment of novel symbionts in the deep terrestrial subsurface.</title>
        <authorList>
            <person name="Probst A.J."/>
            <person name="Ladd B."/>
            <person name="Jarett J.K."/>
            <person name="Geller-Mcgrath D.E."/>
            <person name="Sieber C.M.K."/>
            <person name="Emerson J.B."/>
            <person name="Anantharaman K."/>
            <person name="Thomas B.C."/>
            <person name="Malmstrom R."/>
            <person name="Stieglmeier M."/>
            <person name="Klingl A."/>
            <person name="Woyke T."/>
            <person name="Ryan C.M."/>
            <person name="Banfield J.F."/>
        </authorList>
    </citation>
    <scope>NUCLEOTIDE SEQUENCE [LARGE SCALE GENOMIC DNA]</scope>
</reference>
<accession>A0A2M7VEW4</accession>
<proteinExistence type="predicted"/>
<evidence type="ECO:0000313" key="1">
    <source>
        <dbReference type="EMBL" id="PIZ99102.1"/>
    </source>
</evidence>
<comment type="caution">
    <text evidence="1">The sequence shown here is derived from an EMBL/GenBank/DDBJ whole genome shotgun (WGS) entry which is preliminary data.</text>
</comment>
<protein>
    <submittedName>
        <fullName evidence="1">Uncharacterized protein</fullName>
    </submittedName>
</protein>
<organism evidence="1 2">
    <name type="scientific">Candidatus Komeilibacteria bacterium CG_4_10_14_0_2_um_filter_37_10</name>
    <dbReference type="NCBI Taxonomy" id="1974470"/>
    <lineage>
        <taxon>Bacteria</taxon>
        <taxon>Candidatus Komeiliibacteriota</taxon>
    </lineage>
</organism>
<dbReference type="Proteomes" id="UP000230405">
    <property type="component" value="Unassembled WGS sequence"/>
</dbReference>
<dbReference type="EMBL" id="PFPO01000047">
    <property type="protein sequence ID" value="PIZ99102.1"/>
    <property type="molecule type" value="Genomic_DNA"/>
</dbReference>
<sequence length="92" mass="10727">MPAPFGYQGIELEIRGRVYKIPLDSLPAGKKEASNGFIDQMICVAVLDTLATRFTERYYIFAHWLFQELYQREDLVQQLEQKYAHLIKATTE</sequence>
<evidence type="ECO:0000313" key="2">
    <source>
        <dbReference type="Proteomes" id="UP000230405"/>
    </source>
</evidence>
<dbReference type="AlphaFoldDB" id="A0A2M7VEW4"/>
<name>A0A2M7VEW4_9BACT</name>